<dbReference type="AlphaFoldDB" id="X1QLE6"/>
<accession>X1QLE6</accession>
<organism evidence="1">
    <name type="scientific">marine sediment metagenome</name>
    <dbReference type="NCBI Taxonomy" id="412755"/>
    <lineage>
        <taxon>unclassified sequences</taxon>
        <taxon>metagenomes</taxon>
        <taxon>ecological metagenomes</taxon>
    </lineage>
</organism>
<evidence type="ECO:0000313" key="1">
    <source>
        <dbReference type="EMBL" id="GAI55616.1"/>
    </source>
</evidence>
<gene>
    <name evidence="1" type="ORF">S06H3_61809</name>
</gene>
<comment type="caution">
    <text evidence="1">The sequence shown here is derived from an EMBL/GenBank/DDBJ whole genome shotgun (WGS) entry which is preliminary data.</text>
</comment>
<name>X1QLE6_9ZZZZ</name>
<sequence>MGTDPTFPVYYEGEECTHCASVIFNDETPLYIDAFFAEHVSDVFV</sequence>
<dbReference type="EMBL" id="BARV01040605">
    <property type="protein sequence ID" value="GAI55616.1"/>
    <property type="molecule type" value="Genomic_DNA"/>
</dbReference>
<proteinExistence type="predicted"/>
<reference evidence="1" key="1">
    <citation type="journal article" date="2014" name="Front. Microbiol.">
        <title>High frequency of phylogenetically diverse reductive dehalogenase-homologous genes in deep subseafloor sedimentary metagenomes.</title>
        <authorList>
            <person name="Kawai M."/>
            <person name="Futagami T."/>
            <person name="Toyoda A."/>
            <person name="Takaki Y."/>
            <person name="Nishi S."/>
            <person name="Hori S."/>
            <person name="Arai W."/>
            <person name="Tsubouchi T."/>
            <person name="Morono Y."/>
            <person name="Uchiyama I."/>
            <person name="Ito T."/>
            <person name="Fujiyama A."/>
            <person name="Inagaki F."/>
            <person name="Takami H."/>
        </authorList>
    </citation>
    <scope>NUCLEOTIDE SEQUENCE</scope>
    <source>
        <strain evidence="1">Expedition CK06-06</strain>
    </source>
</reference>
<protein>
    <submittedName>
        <fullName evidence="1">Uncharacterized protein</fullName>
    </submittedName>
</protein>